<gene>
    <name evidence="2" type="ORF">TVY486_0800610</name>
</gene>
<reference evidence="2" key="1">
    <citation type="journal article" date="2012" name="Proc. Natl. Acad. Sci. U.S.A.">
        <title>Antigenic diversity is generated by distinct evolutionary mechanisms in African trypanosome species.</title>
        <authorList>
            <person name="Jackson A.P."/>
            <person name="Berry A."/>
            <person name="Aslett M."/>
            <person name="Allison H.C."/>
            <person name="Burton P."/>
            <person name="Vavrova-Anderson J."/>
            <person name="Brown R."/>
            <person name="Browne H."/>
            <person name="Corton N."/>
            <person name="Hauser H."/>
            <person name="Gamble J."/>
            <person name="Gilderthorp R."/>
            <person name="Marcello L."/>
            <person name="McQuillan J."/>
            <person name="Otto T.D."/>
            <person name="Quail M.A."/>
            <person name="Sanders M.J."/>
            <person name="van Tonder A."/>
            <person name="Ginger M.L."/>
            <person name="Field M.C."/>
            <person name="Barry J.D."/>
            <person name="Hertz-Fowler C."/>
            <person name="Berriman M."/>
        </authorList>
    </citation>
    <scope>NUCLEOTIDE SEQUENCE</scope>
    <source>
        <strain evidence="2">Y486</strain>
    </source>
</reference>
<organism evidence="2">
    <name type="scientific">Trypanosoma vivax (strain Y486)</name>
    <dbReference type="NCBI Taxonomy" id="1055687"/>
    <lineage>
        <taxon>Eukaryota</taxon>
        <taxon>Discoba</taxon>
        <taxon>Euglenozoa</taxon>
        <taxon>Kinetoplastea</taxon>
        <taxon>Metakinetoplastina</taxon>
        <taxon>Trypanosomatida</taxon>
        <taxon>Trypanosomatidae</taxon>
        <taxon>Trypanosoma</taxon>
        <taxon>Duttonella</taxon>
    </lineage>
</organism>
<dbReference type="EMBL" id="HE573024">
    <property type="protein sequence ID" value="CCC49453.1"/>
    <property type="molecule type" value="Genomic_DNA"/>
</dbReference>
<sequence>MVRCAVVELSIVSLHEAIRGLNGKSQRHEDTQNTKHRPHSIHSTPHSIESKVVSMPYPIGSSTLQVTGVHVCLQCLGGNSGAGETEDIFSSLGCASVVVLIQAHVQGDMDMVPRVFFVAGVTFNGKQDSCVSEEQRMKRRAVTDARHATPFEGRAAGKSHNVTMTTFSKLDMRLQAEKVSFSASVFPMPLQSKGSRGNDTVDGYRKGNKKVPLVDCNVTVAIVGSISPLLL</sequence>
<evidence type="ECO:0000256" key="1">
    <source>
        <dbReference type="SAM" id="MobiDB-lite"/>
    </source>
</evidence>
<dbReference type="AlphaFoldDB" id="G0U056"/>
<accession>G0U056</accession>
<feature type="region of interest" description="Disordered" evidence="1">
    <location>
        <begin position="22"/>
        <end position="44"/>
    </location>
</feature>
<name>G0U056_TRYVY</name>
<evidence type="ECO:0000313" key="2">
    <source>
        <dbReference type="EMBL" id="CCC49453.1"/>
    </source>
</evidence>
<proteinExistence type="predicted"/>
<protein>
    <submittedName>
        <fullName evidence="2">Uncharacterized protein</fullName>
    </submittedName>
</protein>
<dbReference type="VEuPathDB" id="TriTrypDB:TvY486_0800610"/>